<accession>A0A417Z796</accession>
<proteinExistence type="predicted"/>
<dbReference type="Proteomes" id="UP000284822">
    <property type="component" value="Unassembled WGS sequence"/>
</dbReference>
<reference evidence="1 2" key="1">
    <citation type="submission" date="2018-07" db="EMBL/GenBank/DDBJ databases">
        <title>Genome sequences of six Lactobacillus spp. isolated from bumble bee guts.</title>
        <authorList>
            <person name="Motta E.V.S."/>
            <person name="Moran N.A."/>
        </authorList>
    </citation>
    <scope>NUCLEOTIDE SEQUENCE [LARGE SCALE GENOMIC DNA]</scope>
    <source>
        <strain evidence="1 2">LV-8.1</strain>
    </source>
</reference>
<sequence length="68" mass="8365">MLHYFLLTIRNIVKNKLRNFNLKLLLKRLTEDAMKNRNPEKLKNLESFLKLGYWIDYDSKSNFFRTKK</sequence>
<gene>
    <name evidence="1" type="ORF">DS832_05775</name>
</gene>
<dbReference type="AlphaFoldDB" id="A0A417Z796"/>
<evidence type="ECO:0000313" key="2">
    <source>
        <dbReference type="Proteomes" id="UP000284822"/>
    </source>
</evidence>
<dbReference type="EMBL" id="QOCS01000012">
    <property type="protein sequence ID" value="RHW46487.1"/>
    <property type="molecule type" value="Genomic_DNA"/>
</dbReference>
<organism evidence="1 2">
    <name type="scientific">Bombilactobacillus bombi</name>
    <dbReference type="NCBI Taxonomy" id="1303590"/>
    <lineage>
        <taxon>Bacteria</taxon>
        <taxon>Bacillati</taxon>
        <taxon>Bacillota</taxon>
        <taxon>Bacilli</taxon>
        <taxon>Lactobacillales</taxon>
        <taxon>Lactobacillaceae</taxon>
        <taxon>Bombilactobacillus</taxon>
    </lineage>
</organism>
<protein>
    <submittedName>
        <fullName evidence="1">Uncharacterized protein</fullName>
    </submittedName>
</protein>
<name>A0A417Z796_9LACO</name>
<comment type="caution">
    <text evidence="1">The sequence shown here is derived from an EMBL/GenBank/DDBJ whole genome shotgun (WGS) entry which is preliminary data.</text>
</comment>
<evidence type="ECO:0000313" key="1">
    <source>
        <dbReference type="EMBL" id="RHW46487.1"/>
    </source>
</evidence>